<evidence type="ECO:0008006" key="8">
    <source>
        <dbReference type="Google" id="ProtNLM"/>
    </source>
</evidence>
<evidence type="ECO:0000313" key="7">
    <source>
        <dbReference type="Proteomes" id="UP000182840"/>
    </source>
</evidence>
<evidence type="ECO:0000256" key="1">
    <source>
        <dbReference type="ARBA" id="ARBA00002190"/>
    </source>
</evidence>
<dbReference type="GO" id="GO:0006313">
    <property type="term" value="P:DNA transposition"/>
    <property type="evidence" value="ECO:0007669"/>
    <property type="project" value="InterPro"/>
</dbReference>
<keyword evidence="7" id="KW-1185">Reference proteome</keyword>
<comment type="function">
    <text evidence="1">Required for the transposition of the insertion element.</text>
</comment>
<dbReference type="KEGG" id="meso:BSQ44_24395"/>
<dbReference type="AlphaFoldDB" id="A0A1L3SXW7"/>
<evidence type="ECO:0000256" key="3">
    <source>
        <dbReference type="ARBA" id="ARBA00022578"/>
    </source>
</evidence>
<dbReference type="EMBL" id="CP018171">
    <property type="protein sequence ID" value="APH74162.1"/>
    <property type="molecule type" value="Genomic_DNA"/>
</dbReference>
<keyword evidence="4" id="KW-0238">DNA-binding</keyword>
<keyword evidence="3" id="KW-0815">Transposition</keyword>
<dbReference type="STRING" id="1670800.BSQ44_24395"/>
<proteinExistence type="inferred from homology"/>
<accession>A0A1L3SXW7</accession>
<comment type="similarity">
    <text evidence="2">Belongs to the transposase mutator family.</text>
</comment>
<dbReference type="GO" id="GO:0004803">
    <property type="term" value="F:transposase activity"/>
    <property type="evidence" value="ECO:0007669"/>
    <property type="project" value="InterPro"/>
</dbReference>
<dbReference type="Proteomes" id="UP000182840">
    <property type="component" value="Chromosome"/>
</dbReference>
<evidence type="ECO:0000256" key="4">
    <source>
        <dbReference type="ARBA" id="ARBA00023125"/>
    </source>
</evidence>
<sequence length="137" mass="15669">MRGRLHFPFEAQADRDFRCDRDWKSKAQRAYQRRTQAADALIASVFLPDTNTRRMRRATATLVAGAIGKDVVSRTWRKVNTGRDACNARSLAEEPIMRLILDGTMVRDRLDRKATSLSLLVIVGVPRMMPCFRSIEM</sequence>
<dbReference type="InterPro" id="IPR001207">
    <property type="entry name" value="Transposase_mutator"/>
</dbReference>
<dbReference type="GO" id="GO:0003677">
    <property type="term" value="F:DNA binding"/>
    <property type="evidence" value="ECO:0007669"/>
    <property type="project" value="UniProtKB-KW"/>
</dbReference>
<dbReference type="Pfam" id="PF00872">
    <property type="entry name" value="Transposase_mut"/>
    <property type="match status" value="1"/>
</dbReference>
<protein>
    <recommendedName>
        <fullName evidence="8">Mutator family transposase</fullName>
    </recommendedName>
</protein>
<reference evidence="7" key="1">
    <citation type="submission" date="2016-11" db="EMBL/GenBank/DDBJ databases">
        <title>Mesorhizobium oceanicum sp. nov., isolated from deep seawater in South China Sea.</title>
        <authorList>
            <person name="Fu G.-Y."/>
        </authorList>
    </citation>
    <scope>NUCLEOTIDE SEQUENCE [LARGE SCALE GENOMIC DNA]</scope>
    <source>
        <strain evidence="7">B7</strain>
    </source>
</reference>
<evidence type="ECO:0000313" key="6">
    <source>
        <dbReference type="EMBL" id="APH74162.1"/>
    </source>
</evidence>
<evidence type="ECO:0000256" key="2">
    <source>
        <dbReference type="ARBA" id="ARBA00010961"/>
    </source>
</evidence>
<organism evidence="6 7">
    <name type="scientific">Aquibium oceanicum</name>
    <dbReference type="NCBI Taxonomy" id="1670800"/>
    <lineage>
        <taxon>Bacteria</taxon>
        <taxon>Pseudomonadati</taxon>
        <taxon>Pseudomonadota</taxon>
        <taxon>Alphaproteobacteria</taxon>
        <taxon>Hyphomicrobiales</taxon>
        <taxon>Phyllobacteriaceae</taxon>
        <taxon>Aquibium</taxon>
    </lineage>
</organism>
<gene>
    <name evidence="6" type="ORF">BSQ44_24395</name>
</gene>
<keyword evidence="5" id="KW-0233">DNA recombination</keyword>
<name>A0A1L3SXW7_9HYPH</name>
<evidence type="ECO:0000256" key="5">
    <source>
        <dbReference type="ARBA" id="ARBA00023172"/>
    </source>
</evidence>